<dbReference type="Proteomes" id="UP000596660">
    <property type="component" value="Unplaced"/>
</dbReference>
<organism evidence="2 3">
    <name type="scientific">Chenopodium quinoa</name>
    <name type="common">Quinoa</name>
    <dbReference type="NCBI Taxonomy" id="63459"/>
    <lineage>
        <taxon>Eukaryota</taxon>
        <taxon>Viridiplantae</taxon>
        <taxon>Streptophyta</taxon>
        <taxon>Embryophyta</taxon>
        <taxon>Tracheophyta</taxon>
        <taxon>Spermatophyta</taxon>
        <taxon>Magnoliopsida</taxon>
        <taxon>eudicotyledons</taxon>
        <taxon>Gunneridae</taxon>
        <taxon>Pentapetalae</taxon>
        <taxon>Caryophyllales</taxon>
        <taxon>Chenopodiaceae</taxon>
        <taxon>Chenopodioideae</taxon>
        <taxon>Atripliceae</taxon>
        <taxon>Chenopodium</taxon>
    </lineage>
</organism>
<reference evidence="2" key="1">
    <citation type="journal article" date="2017" name="Nature">
        <title>The genome of Chenopodium quinoa.</title>
        <authorList>
            <person name="Jarvis D.E."/>
            <person name="Ho Y.S."/>
            <person name="Lightfoot D.J."/>
            <person name="Schmoeckel S.M."/>
            <person name="Li B."/>
            <person name="Borm T.J.A."/>
            <person name="Ohyanagi H."/>
            <person name="Mineta K."/>
            <person name="Michell C.T."/>
            <person name="Saber N."/>
            <person name="Kharbatia N.M."/>
            <person name="Rupper R.R."/>
            <person name="Sharp A.R."/>
            <person name="Dally N."/>
            <person name="Boughton B.A."/>
            <person name="Woo Y.H."/>
            <person name="Gao G."/>
            <person name="Schijlen E.G.W.M."/>
            <person name="Guo X."/>
            <person name="Momin A.A."/>
            <person name="Negrao S."/>
            <person name="Al-Babili S."/>
            <person name="Gehring C."/>
            <person name="Roessner U."/>
            <person name="Jung C."/>
            <person name="Murphy K."/>
            <person name="Arold S.T."/>
            <person name="Gojobori T."/>
            <person name="van der Linden C.G."/>
            <person name="van Loo E.N."/>
            <person name="Jellen E.N."/>
            <person name="Maughan P.J."/>
            <person name="Tester M."/>
        </authorList>
    </citation>
    <scope>NUCLEOTIDE SEQUENCE [LARGE SCALE GENOMIC DNA]</scope>
    <source>
        <strain evidence="2">cv. PI 614886</strain>
    </source>
</reference>
<evidence type="ECO:0000313" key="2">
    <source>
        <dbReference type="EnsemblPlants" id="AUR62035371-RA:cds"/>
    </source>
</evidence>
<keyword evidence="3" id="KW-1185">Reference proteome</keyword>
<reference evidence="2" key="2">
    <citation type="submission" date="2021-03" db="UniProtKB">
        <authorList>
            <consortium name="EnsemblPlants"/>
        </authorList>
    </citation>
    <scope>IDENTIFICATION</scope>
</reference>
<sequence>MMEPDYQNHFKDPESSAMLNSRGVTADSRNQWKQLGEEERKMAVQEEMKRVHQLPANSSYAIHRRRVLSKIFQLMTIQAYSSSKKKLGCTIAEGEWCIIRHIRARKRNLVAQQLAARLWPRHGNAKQAYDEDIGATASARKAEYLASITCMLCIFI</sequence>
<protein>
    <submittedName>
        <fullName evidence="2">Uncharacterized protein</fullName>
    </submittedName>
</protein>
<dbReference type="Gramene" id="AUR62035371-RA">
    <property type="protein sequence ID" value="AUR62035371-RA:cds"/>
    <property type="gene ID" value="AUR62035371"/>
</dbReference>
<evidence type="ECO:0000313" key="3">
    <source>
        <dbReference type="Proteomes" id="UP000596660"/>
    </source>
</evidence>
<feature type="region of interest" description="Disordered" evidence="1">
    <location>
        <begin position="1"/>
        <end position="23"/>
    </location>
</feature>
<dbReference type="EnsemblPlants" id="AUR62035371-RA">
    <property type="protein sequence ID" value="AUR62035371-RA:cds"/>
    <property type="gene ID" value="AUR62035371"/>
</dbReference>
<feature type="compositionally biased region" description="Basic and acidic residues" evidence="1">
    <location>
        <begin position="1"/>
        <end position="14"/>
    </location>
</feature>
<dbReference type="AlphaFoldDB" id="A0A803MUE9"/>
<proteinExistence type="predicted"/>
<name>A0A803MUE9_CHEQI</name>
<evidence type="ECO:0000256" key="1">
    <source>
        <dbReference type="SAM" id="MobiDB-lite"/>
    </source>
</evidence>
<accession>A0A803MUE9</accession>